<gene>
    <name evidence="1" type="ORF">METZ01_LOCUS501683</name>
</gene>
<protein>
    <submittedName>
        <fullName evidence="1">Uncharacterized protein</fullName>
    </submittedName>
</protein>
<proteinExistence type="predicted"/>
<reference evidence="1" key="1">
    <citation type="submission" date="2018-05" db="EMBL/GenBank/DDBJ databases">
        <authorList>
            <person name="Lanie J.A."/>
            <person name="Ng W.-L."/>
            <person name="Kazmierczak K.M."/>
            <person name="Andrzejewski T.M."/>
            <person name="Davidsen T.M."/>
            <person name="Wayne K.J."/>
            <person name="Tettelin H."/>
            <person name="Glass J.I."/>
            <person name="Rusch D."/>
            <person name="Podicherti R."/>
            <person name="Tsui H.-C.T."/>
            <person name="Winkler M.E."/>
        </authorList>
    </citation>
    <scope>NUCLEOTIDE SEQUENCE</scope>
</reference>
<dbReference type="AlphaFoldDB" id="A0A383DWX9"/>
<evidence type="ECO:0000313" key="1">
    <source>
        <dbReference type="EMBL" id="SVE48829.1"/>
    </source>
</evidence>
<accession>A0A383DWX9</accession>
<sequence length="61" mass="7046">MIYLNYLIISNLDEQNMLCVCGIIVWGMDISIIVENCDINYMLLIVHHKNGGWGRILTFES</sequence>
<organism evidence="1">
    <name type="scientific">marine metagenome</name>
    <dbReference type="NCBI Taxonomy" id="408172"/>
    <lineage>
        <taxon>unclassified sequences</taxon>
        <taxon>metagenomes</taxon>
        <taxon>ecological metagenomes</taxon>
    </lineage>
</organism>
<name>A0A383DWX9_9ZZZZ</name>
<dbReference type="EMBL" id="UINC01220776">
    <property type="protein sequence ID" value="SVE48829.1"/>
    <property type="molecule type" value="Genomic_DNA"/>
</dbReference>